<keyword evidence="4" id="KW-1185">Reference proteome</keyword>
<dbReference type="InterPro" id="IPR020845">
    <property type="entry name" value="AMP-binding_CS"/>
</dbReference>
<dbReference type="GO" id="GO:0016874">
    <property type="term" value="F:ligase activity"/>
    <property type="evidence" value="ECO:0007669"/>
    <property type="project" value="UniProtKB-KW"/>
</dbReference>
<feature type="domain" description="AMP-dependent synthetase/ligase" evidence="1">
    <location>
        <begin position="18"/>
        <end position="404"/>
    </location>
</feature>
<dbReference type="Pfam" id="PF00501">
    <property type="entry name" value="AMP-binding"/>
    <property type="match status" value="1"/>
</dbReference>
<dbReference type="PROSITE" id="PS00455">
    <property type="entry name" value="AMP_BINDING"/>
    <property type="match status" value="1"/>
</dbReference>
<dbReference type="NCBIfam" id="NF004837">
    <property type="entry name" value="PRK06187.1"/>
    <property type="match status" value="1"/>
</dbReference>
<gene>
    <name evidence="3" type="ORF">Q5H91_10395</name>
</gene>
<dbReference type="InterPro" id="IPR000873">
    <property type="entry name" value="AMP-dep_synth/lig_dom"/>
</dbReference>
<dbReference type="PANTHER" id="PTHR43767">
    <property type="entry name" value="LONG-CHAIN-FATTY-ACID--COA LIGASE"/>
    <property type="match status" value="1"/>
</dbReference>
<evidence type="ECO:0000259" key="2">
    <source>
        <dbReference type="Pfam" id="PF13193"/>
    </source>
</evidence>
<accession>A0ABT9ELW0</accession>
<dbReference type="InterPro" id="IPR042099">
    <property type="entry name" value="ANL_N_sf"/>
</dbReference>
<dbReference type="Gene3D" id="3.30.300.30">
    <property type="match status" value="1"/>
</dbReference>
<dbReference type="RefSeq" id="WP_305173332.1">
    <property type="nucleotide sequence ID" value="NZ_JAUUDS010000004.1"/>
</dbReference>
<protein>
    <submittedName>
        <fullName evidence="3">Long-chain fatty acid--CoA ligase</fullName>
    </submittedName>
</protein>
<evidence type="ECO:0000313" key="3">
    <source>
        <dbReference type="EMBL" id="MDP1027623.1"/>
    </source>
</evidence>
<dbReference type="SUPFAM" id="SSF56801">
    <property type="entry name" value="Acetyl-CoA synthetase-like"/>
    <property type="match status" value="1"/>
</dbReference>
<sequence>MLGLMQQHRLTTAALIDHAARAHGRTAIVSRRVDGTLARSSWGELAVRARRVATMLTDLGAKPGDRIATLAWNRLPHLELYYGVTAAGMVLHTVNPRLFAEQIRYIVDHGGACILCVDPDLLPIVEPVIAELTGIEHVVILCAADAMPETTIPSPIAYEDAVAAAVPLAEWPAIDEDSASSLCYTSGTTGHPKGVLYSHRSTVLHAFAACASDSMALSARDTVLLVTPLFHVNAWGLPFTAAMCGAKLVLPGSALDGASIYQLLRDEGVTFSLGVPTLWFTILDHIQRHVDPADRAQLKLRRVFMGGAATPRTLIERFRDLLGIQANQAWGMTETSPVATVCKPLGFQADWQDDALIDVLACQGRAVFGIELRIEDEDGAPLPHDGERSGLLKVRGPWVLNAYYGNEPGSALDDGGWLDTGDVAKIDADGFVHLTDRAKDVIKSGGEWISSIDLENAAAAHPAVAEAAVIGVAHPRWQERPLLLVRLHPGETVSKAAMDTHLADHVARWWLPDAMVVVDDLPHTATGKVLKATLRAQYRDHLGG</sequence>
<dbReference type="InterPro" id="IPR045851">
    <property type="entry name" value="AMP-bd_C_sf"/>
</dbReference>
<organism evidence="3 4">
    <name type="scientific">Sphingomonas aurea</name>
    <dbReference type="NCBI Taxonomy" id="3063994"/>
    <lineage>
        <taxon>Bacteria</taxon>
        <taxon>Pseudomonadati</taxon>
        <taxon>Pseudomonadota</taxon>
        <taxon>Alphaproteobacteria</taxon>
        <taxon>Sphingomonadales</taxon>
        <taxon>Sphingomonadaceae</taxon>
        <taxon>Sphingomonas</taxon>
    </lineage>
</organism>
<dbReference type="InterPro" id="IPR050237">
    <property type="entry name" value="ATP-dep_AMP-bd_enzyme"/>
</dbReference>
<name>A0ABT9ELW0_9SPHN</name>
<proteinExistence type="predicted"/>
<evidence type="ECO:0000259" key="1">
    <source>
        <dbReference type="Pfam" id="PF00501"/>
    </source>
</evidence>
<dbReference type="Proteomes" id="UP001230685">
    <property type="component" value="Unassembled WGS sequence"/>
</dbReference>
<dbReference type="InterPro" id="IPR025110">
    <property type="entry name" value="AMP-bd_C"/>
</dbReference>
<comment type="caution">
    <text evidence="3">The sequence shown here is derived from an EMBL/GenBank/DDBJ whole genome shotgun (WGS) entry which is preliminary data.</text>
</comment>
<evidence type="ECO:0000313" key="4">
    <source>
        <dbReference type="Proteomes" id="UP001230685"/>
    </source>
</evidence>
<dbReference type="Pfam" id="PF13193">
    <property type="entry name" value="AMP-binding_C"/>
    <property type="match status" value="1"/>
</dbReference>
<dbReference type="CDD" id="cd12119">
    <property type="entry name" value="ttLC_FACS_AlkK_like"/>
    <property type="match status" value="1"/>
</dbReference>
<dbReference type="Gene3D" id="3.40.50.12780">
    <property type="entry name" value="N-terminal domain of ligase-like"/>
    <property type="match status" value="1"/>
</dbReference>
<dbReference type="EMBL" id="JAUUDS010000004">
    <property type="protein sequence ID" value="MDP1027623.1"/>
    <property type="molecule type" value="Genomic_DNA"/>
</dbReference>
<feature type="domain" description="AMP-binding enzyme C-terminal" evidence="2">
    <location>
        <begin position="454"/>
        <end position="528"/>
    </location>
</feature>
<keyword evidence="3" id="KW-0436">Ligase</keyword>
<dbReference type="PANTHER" id="PTHR43767:SF11">
    <property type="entry name" value="MEDIUM-CHAIN-FATTY-ACID--COA LIGASE"/>
    <property type="match status" value="1"/>
</dbReference>
<reference evidence="3 4" key="1">
    <citation type="submission" date="2023-07" db="EMBL/GenBank/DDBJ databases">
        <authorList>
            <person name="Kim M.K."/>
        </authorList>
    </citation>
    <scope>NUCLEOTIDE SEQUENCE [LARGE SCALE GENOMIC DNA]</scope>
    <source>
        <strain evidence="3 4">KR1UV-12</strain>
    </source>
</reference>